<dbReference type="SMART" id="SM00567">
    <property type="entry name" value="EZ_HEAT"/>
    <property type="match status" value="4"/>
</dbReference>
<accession>A0ABD5E9Y1</accession>
<dbReference type="Pfam" id="PF13646">
    <property type="entry name" value="HEAT_2"/>
    <property type="match status" value="1"/>
</dbReference>
<dbReference type="InterPro" id="IPR004155">
    <property type="entry name" value="PBS_lyase_HEAT"/>
</dbReference>
<dbReference type="PROSITE" id="PS00552">
    <property type="entry name" value="HTH_MERR_1"/>
    <property type="match status" value="1"/>
</dbReference>
<dbReference type="EMBL" id="JAVRER010000037">
    <property type="protein sequence ID" value="MDT0418040.1"/>
    <property type="molecule type" value="Genomic_DNA"/>
</dbReference>
<feature type="domain" description="HTH merR-type" evidence="2">
    <location>
        <begin position="1"/>
        <end position="69"/>
    </location>
</feature>
<name>A0ABD5E9Y1_9ACTN</name>
<dbReference type="InterPro" id="IPR047057">
    <property type="entry name" value="MerR_fam"/>
</dbReference>
<dbReference type="Proteomes" id="UP001183607">
    <property type="component" value="Unassembled WGS sequence"/>
</dbReference>
<dbReference type="Pfam" id="PF13411">
    <property type="entry name" value="MerR_1"/>
    <property type="match status" value="1"/>
</dbReference>
<keyword evidence="1" id="KW-0238">DNA-binding</keyword>
<dbReference type="AlphaFoldDB" id="A0ABD5E9Y1"/>
<dbReference type="PROSITE" id="PS50937">
    <property type="entry name" value="HTH_MERR_2"/>
    <property type="match status" value="1"/>
</dbReference>
<gene>
    <name evidence="3" type="ORF">RM574_21370</name>
</gene>
<evidence type="ECO:0000313" key="4">
    <source>
        <dbReference type="Proteomes" id="UP001183607"/>
    </source>
</evidence>
<dbReference type="PANTHER" id="PTHR30204">
    <property type="entry name" value="REDOX-CYCLING DRUG-SENSING TRANSCRIPTIONAL ACTIVATOR SOXR"/>
    <property type="match status" value="1"/>
</dbReference>
<protein>
    <submittedName>
        <fullName evidence="3">MerR family transcriptional regulator</fullName>
    </submittedName>
</protein>
<dbReference type="PRINTS" id="PR00040">
    <property type="entry name" value="HTHMERR"/>
</dbReference>
<evidence type="ECO:0000313" key="3">
    <source>
        <dbReference type="EMBL" id="MDT0418040.1"/>
    </source>
</evidence>
<organism evidence="3 4">
    <name type="scientific">Streptomyces evansiae</name>
    <dbReference type="NCBI Taxonomy" id="3075535"/>
    <lineage>
        <taxon>Bacteria</taxon>
        <taxon>Bacillati</taxon>
        <taxon>Actinomycetota</taxon>
        <taxon>Actinomycetes</taxon>
        <taxon>Kitasatosporales</taxon>
        <taxon>Streptomycetaceae</taxon>
        <taxon>Streptomyces</taxon>
    </lineage>
</organism>
<dbReference type="Gene3D" id="1.25.10.10">
    <property type="entry name" value="Leucine-rich Repeat Variant"/>
    <property type="match status" value="1"/>
</dbReference>
<reference evidence="4" key="1">
    <citation type="submission" date="2023-07" db="EMBL/GenBank/DDBJ databases">
        <title>30 novel species of actinomycetes from the DSMZ collection.</title>
        <authorList>
            <person name="Nouioui I."/>
        </authorList>
    </citation>
    <scope>NUCLEOTIDE SEQUENCE [LARGE SCALE GENOMIC DNA]</scope>
    <source>
        <strain evidence="4">DSM 41982</strain>
    </source>
</reference>
<dbReference type="SUPFAM" id="SSF48371">
    <property type="entry name" value="ARM repeat"/>
    <property type="match status" value="1"/>
</dbReference>
<dbReference type="SUPFAM" id="SSF46955">
    <property type="entry name" value="Putative DNA-binding domain"/>
    <property type="match status" value="1"/>
</dbReference>
<dbReference type="Gene3D" id="1.10.1660.10">
    <property type="match status" value="1"/>
</dbReference>
<dbReference type="SMART" id="SM00422">
    <property type="entry name" value="HTH_MERR"/>
    <property type="match status" value="1"/>
</dbReference>
<dbReference type="InterPro" id="IPR016024">
    <property type="entry name" value="ARM-type_fold"/>
</dbReference>
<dbReference type="PANTHER" id="PTHR30204:SF93">
    <property type="entry name" value="HTH MERR-TYPE DOMAIN-CONTAINING PROTEIN"/>
    <property type="match status" value="1"/>
</dbReference>
<dbReference type="InterPro" id="IPR000551">
    <property type="entry name" value="MerR-type_HTH_dom"/>
</dbReference>
<proteinExistence type="predicted"/>
<comment type="caution">
    <text evidence="3">The sequence shown here is derived from an EMBL/GenBank/DDBJ whole genome shotgun (WGS) entry which is preliminary data.</text>
</comment>
<dbReference type="RefSeq" id="WP_311677398.1">
    <property type="nucleotide sequence ID" value="NZ_JAVRER010000037.1"/>
</dbReference>
<dbReference type="InterPro" id="IPR009061">
    <property type="entry name" value="DNA-bd_dom_put_sf"/>
</dbReference>
<evidence type="ECO:0000259" key="2">
    <source>
        <dbReference type="PROSITE" id="PS50937"/>
    </source>
</evidence>
<dbReference type="GO" id="GO:0003677">
    <property type="term" value="F:DNA binding"/>
    <property type="evidence" value="ECO:0007669"/>
    <property type="project" value="UniProtKB-KW"/>
</dbReference>
<evidence type="ECO:0000256" key="1">
    <source>
        <dbReference type="ARBA" id="ARBA00023125"/>
    </source>
</evidence>
<dbReference type="InterPro" id="IPR011989">
    <property type="entry name" value="ARM-like"/>
</dbReference>
<sequence length="340" mass="35573">MLIGELARRSGVSARMLRHYEALGLVRPRGRTGSGYREYGADDVRRVFHIESLRSLGLSLREVGRALDDPDFAPARLVEELARRTRERIAAETELLTRLDRLRAAGPADWDDVLRGAALLRALGAWNADDRQRAALAAEGGPVPAEALADAVLREPDPYVAGALRWALARTDGSALAPLARGLDSPAAEVRERAARSLAALPADADADADTGVTALLRRALGHADAEVRDHAALALGARGHTEAVPALVAMVVAGRHDVDAADALSRLAGEGGGVGDRVVGLLAEGLEPGGAGAAARRRITQALADIPGDAATRLLLALTRDEDRGVAVSAAYGAGRRGE</sequence>